<name>A0ABD0UNC4_DENTH</name>
<dbReference type="AlphaFoldDB" id="A0ABD0UNC4"/>
<accession>A0ABD0UNC4</accession>
<evidence type="ECO:0000313" key="2">
    <source>
        <dbReference type="EMBL" id="KAL0914060.1"/>
    </source>
</evidence>
<organism evidence="2 3">
    <name type="scientific">Dendrobium thyrsiflorum</name>
    <name type="common">Pinecone-like raceme dendrobium</name>
    <name type="synonym">Orchid</name>
    <dbReference type="NCBI Taxonomy" id="117978"/>
    <lineage>
        <taxon>Eukaryota</taxon>
        <taxon>Viridiplantae</taxon>
        <taxon>Streptophyta</taxon>
        <taxon>Embryophyta</taxon>
        <taxon>Tracheophyta</taxon>
        <taxon>Spermatophyta</taxon>
        <taxon>Magnoliopsida</taxon>
        <taxon>Liliopsida</taxon>
        <taxon>Asparagales</taxon>
        <taxon>Orchidaceae</taxon>
        <taxon>Epidendroideae</taxon>
        <taxon>Malaxideae</taxon>
        <taxon>Dendrobiinae</taxon>
        <taxon>Dendrobium</taxon>
    </lineage>
</organism>
<evidence type="ECO:0000256" key="1">
    <source>
        <dbReference type="SAM" id="SignalP"/>
    </source>
</evidence>
<proteinExistence type="predicted"/>
<evidence type="ECO:0000313" key="3">
    <source>
        <dbReference type="Proteomes" id="UP001552299"/>
    </source>
</evidence>
<keyword evidence="1" id="KW-0732">Signal</keyword>
<keyword evidence="3" id="KW-1185">Reference proteome</keyword>
<protein>
    <submittedName>
        <fullName evidence="2">Uncharacterized protein</fullName>
    </submittedName>
</protein>
<feature type="chain" id="PRO_5044776131" evidence="1">
    <location>
        <begin position="34"/>
        <end position="355"/>
    </location>
</feature>
<dbReference type="Proteomes" id="UP001552299">
    <property type="component" value="Unassembled WGS sequence"/>
</dbReference>
<dbReference type="EMBL" id="JANQDX010000013">
    <property type="protein sequence ID" value="KAL0914060.1"/>
    <property type="molecule type" value="Genomic_DNA"/>
</dbReference>
<gene>
    <name evidence="2" type="ORF">M5K25_017561</name>
</gene>
<sequence length="355" mass="40440">MASRGLLQLMSYFTLSISLLLLIFALSSHQATASLSSSSTESITTAFETKQSTHSWPWDKWHLPKDWFKKSLGDIVKFLNKIRHRIIDEMLKILGLPPTGDILNFLFTAVKWLVEKLDFFIRDPTVLINTVIDWIVDSVMNPFRTLKDGMLSFRRLFRYLHKLKKGSFADFGKDNPVYKCYLEIFPPCVSQFEPSVQSQIVYHFYCAWIFYERCQLRFWWENGMWKVPMINGGDPCKVPIRHLNTARDYGEGNRDGQSKSGLAYYRLSGQQVSGAKSSKQQPGKVWTAMGQLPGLDSMYGSAGSCWTAAQQSPGRVGQQLGTTGCLGQPQTVFSNYLAASYSCWNHWPASEDCRI</sequence>
<comment type="caution">
    <text evidence="2">The sequence shown here is derived from an EMBL/GenBank/DDBJ whole genome shotgun (WGS) entry which is preliminary data.</text>
</comment>
<feature type="signal peptide" evidence="1">
    <location>
        <begin position="1"/>
        <end position="33"/>
    </location>
</feature>
<reference evidence="2 3" key="1">
    <citation type="journal article" date="2024" name="Plant Biotechnol. J.">
        <title>Dendrobium thyrsiflorum genome and its molecular insights into genes involved in important horticultural traits.</title>
        <authorList>
            <person name="Chen B."/>
            <person name="Wang J.Y."/>
            <person name="Zheng P.J."/>
            <person name="Li K.L."/>
            <person name="Liang Y.M."/>
            <person name="Chen X.F."/>
            <person name="Zhang C."/>
            <person name="Zhao X."/>
            <person name="He X."/>
            <person name="Zhang G.Q."/>
            <person name="Liu Z.J."/>
            <person name="Xu Q."/>
        </authorList>
    </citation>
    <scope>NUCLEOTIDE SEQUENCE [LARGE SCALE GENOMIC DNA]</scope>
    <source>
        <strain evidence="2">GZMU011</strain>
    </source>
</reference>